<dbReference type="Proteomes" id="UP000245535">
    <property type="component" value="Unassembled WGS sequence"/>
</dbReference>
<dbReference type="PANTHER" id="PTHR12677:SF59">
    <property type="entry name" value="GOLGI APPARATUS MEMBRANE PROTEIN TVP38-RELATED"/>
    <property type="match status" value="1"/>
</dbReference>
<dbReference type="InterPro" id="IPR032816">
    <property type="entry name" value="VTT_dom"/>
</dbReference>
<dbReference type="GO" id="GO:0005886">
    <property type="term" value="C:plasma membrane"/>
    <property type="evidence" value="ECO:0007669"/>
    <property type="project" value="UniProtKB-SubCell"/>
</dbReference>
<accession>A0A315ZI66</accession>
<comment type="similarity">
    <text evidence="6">Belongs to the TVP38/TMEM64 family.</text>
</comment>
<feature type="transmembrane region" description="Helical" evidence="6">
    <location>
        <begin position="186"/>
        <end position="203"/>
    </location>
</feature>
<feature type="transmembrane region" description="Helical" evidence="6">
    <location>
        <begin position="118"/>
        <end position="137"/>
    </location>
</feature>
<reference evidence="8 9" key="1">
    <citation type="submission" date="2018-03" db="EMBL/GenBank/DDBJ databases">
        <title>Genomic Encyclopedia of Archaeal and Bacterial Type Strains, Phase II (KMG-II): from individual species to whole genera.</title>
        <authorList>
            <person name="Goeker M."/>
        </authorList>
    </citation>
    <scope>NUCLEOTIDE SEQUENCE [LARGE SCALE GENOMIC DNA]</scope>
    <source>
        <strain evidence="8 9">DSM 28229</strain>
    </source>
</reference>
<keyword evidence="4 6" id="KW-1133">Transmembrane helix</keyword>
<dbReference type="AlphaFoldDB" id="A0A315ZI66"/>
<keyword evidence="2 6" id="KW-1003">Cell membrane</keyword>
<evidence type="ECO:0000256" key="3">
    <source>
        <dbReference type="ARBA" id="ARBA00022692"/>
    </source>
</evidence>
<dbReference type="OrthoDB" id="6194207at2"/>
<sequence length="214" mass="23623">MLLFSIIPIVSSSFLSYFIYTQETLFESFTLFNWFLFYLGTVFTMGLALTPTTVIAILSGYLLGAFSIIGIIPSYLLACILAFYLAKLIDRGNFTTSLKEFKGAKELLDNLKNDELKVVIFSKMSPILPFAVSNFLLSIGGVSLANYVLGCLIGMLPRTLISIWIGSEAKNIQHVLESGSGMEVKMIISILILLSVIGLFRVVQKAINKNRLAP</sequence>
<evidence type="ECO:0000256" key="6">
    <source>
        <dbReference type="RuleBase" id="RU366058"/>
    </source>
</evidence>
<evidence type="ECO:0000313" key="9">
    <source>
        <dbReference type="Proteomes" id="UP000245535"/>
    </source>
</evidence>
<feature type="transmembrane region" description="Helical" evidence="6">
    <location>
        <begin position="61"/>
        <end position="86"/>
    </location>
</feature>
<evidence type="ECO:0000256" key="1">
    <source>
        <dbReference type="ARBA" id="ARBA00004651"/>
    </source>
</evidence>
<evidence type="ECO:0000256" key="4">
    <source>
        <dbReference type="ARBA" id="ARBA00022989"/>
    </source>
</evidence>
<keyword evidence="9" id="KW-1185">Reference proteome</keyword>
<feature type="transmembrane region" description="Helical" evidence="6">
    <location>
        <begin position="31"/>
        <end position="49"/>
    </location>
</feature>
<name>A0A315ZI66_SEDFL</name>
<dbReference type="PANTHER" id="PTHR12677">
    <property type="entry name" value="GOLGI APPARATUS MEMBRANE PROTEIN TVP38-RELATED"/>
    <property type="match status" value="1"/>
</dbReference>
<keyword evidence="3 6" id="KW-0812">Transmembrane</keyword>
<evidence type="ECO:0000256" key="5">
    <source>
        <dbReference type="ARBA" id="ARBA00023136"/>
    </source>
</evidence>
<dbReference type="EMBL" id="QGDO01000001">
    <property type="protein sequence ID" value="PWJ44800.1"/>
    <property type="molecule type" value="Genomic_DNA"/>
</dbReference>
<dbReference type="Pfam" id="PF09335">
    <property type="entry name" value="VTT_dom"/>
    <property type="match status" value="1"/>
</dbReference>
<evidence type="ECO:0000259" key="7">
    <source>
        <dbReference type="Pfam" id="PF09335"/>
    </source>
</evidence>
<dbReference type="InterPro" id="IPR015414">
    <property type="entry name" value="TMEM64"/>
</dbReference>
<proteinExistence type="inferred from homology"/>
<comment type="caution">
    <text evidence="8">The sequence shown here is derived from an EMBL/GenBank/DDBJ whole genome shotgun (WGS) entry which is preliminary data.</text>
</comment>
<gene>
    <name evidence="8" type="ORF">BC781_1011178</name>
</gene>
<feature type="domain" description="VTT" evidence="7">
    <location>
        <begin position="51"/>
        <end position="167"/>
    </location>
</feature>
<protein>
    <recommendedName>
        <fullName evidence="6">TVP38/TMEM64 family membrane protein</fullName>
    </recommendedName>
</protein>
<organism evidence="8 9">
    <name type="scientific">Sediminitomix flava</name>
    <dbReference type="NCBI Taxonomy" id="379075"/>
    <lineage>
        <taxon>Bacteria</taxon>
        <taxon>Pseudomonadati</taxon>
        <taxon>Bacteroidota</taxon>
        <taxon>Cytophagia</taxon>
        <taxon>Cytophagales</taxon>
        <taxon>Flammeovirgaceae</taxon>
        <taxon>Sediminitomix</taxon>
    </lineage>
</organism>
<feature type="transmembrane region" description="Helical" evidence="6">
    <location>
        <begin position="144"/>
        <end position="166"/>
    </location>
</feature>
<evidence type="ECO:0000256" key="2">
    <source>
        <dbReference type="ARBA" id="ARBA00022475"/>
    </source>
</evidence>
<keyword evidence="5 6" id="KW-0472">Membrane</keyword>
<dbReference type="RefSeq" id="WP_158281406.1">
    <property type="nucleotide sequence ID" value="NZ_QGDO01000001.1"/>
</dbReference>
<evidence type="ECO:0000313" key="8">
    <source>
        <dbReference type="EMBL" id="PWJ44800.1"/>
    </source>
</evidence>
<comment type="subcellular location">
    <subcellularLocation>
        <location evidence="1 6">Cell membrane</location>
        <topology evidence="1 6">Multi-pass membrane protein</topology>
    </subcellularLocation>
</comment>